<dbReference type="PANTHER" id="PTHR33112:SF16">
    <property type="entry name" value="HETEROKARYON INCOMPATIBILITY DOMAIN-CONTAINING PROTEIN"/>
    <property type="match status" value="1"/>
</dbReference>
<dbReference type="InterPro" id="IPR010730">
    <property type="entry name" value="HET"/>
</dbReference>
<evidence type="ECO:0000313" key="3">
    <source>
        <dbReference type="EMBL" id="KAH0558525.1"/>
    </source>
</evidence>
<accession>A0A9P8LAF1</accession>
<reference evidence="3" key="1">
    <citation type="submission" date="2021-03" db="EMBL/GenBank/DDBJ databases">
        <title>Comparative genomics and phylogenomic investigation of the class Geoglossomycetes provide insights into ecological specialization and systematics.</title>
        <authorList>
            <person name="Melie T."/>
            <person name="Pirro S."/>
            <person name="Miller A.N."/>
            <person name="Quandt A."/>
        </authorList>
    </citation>
    <scope>NUCLEOTIDE SEQUENCE</scope>
    <source>
        <strain evidence="3">CAQ_001_2017</strain>
    </source>
</reference>
<dbReference type="PANTHER" id="PTHR33112">
    <property type="entry name" value="DOMAIN PROTEIN, PUTATIVE-RELATED"/>
    <property type="match status" value="1"/>
</dbReference>
<protein>
    <recommendedName>
        <fullName evidence="2">Heterokaryon incompatibility domain-containing protein</fullName>
    </recommendedName>
</protein>
<evidence type="ECO:0000256" key="1">
    <source>
        <dbReference type="SAM" id="MobiDB-lite"/>
    </source>
</evidence>
<keyword evidence="4" id="KW-1185">Reference proteome</keyword>
<evidence type="ECO:0000313" key="4">
    <source>
        <dbReference type="Proteomes" id="UP000750711"/>
    </source>
</evidence>
<proteinExistence type="predicted"/>
<feature type="compositionally biased region" description="Basic residues" evidence="1">
    <location>
        <begin position="1"/>
        <end position="12"/>
    </location>
</feature>
<evidence type="ECO:0000259" key="2">
    <source>
        <dbReference type="Pfam" id="PF06985"/>
    </source>
</evidence>
<dbReference type="Proteomes" id="UP000750711">
    <property type="component" value="Unassembled WGS sequence"/>
</dbReference>
<feature type="region of interest" description="Disordered" evidence="1">
    <location>
        <begin position="1"/>
        <end position="27"/>
    </location>
</feature>
<dbReference type="Pfam" id="PF06985">
    <property type="entry name" value="HET"/>
    <property type="match status" value="1"/>
</dbReference>
<organism evidence="3 4">
    <name type="scientific">Trichoglossum hirsutum</name>
    <dbReference type="NCBI Taxonomy" id="265104"/>
    <lineage>
        <taxon>Eukaryota</taxon>
        <taxon>Fungi</taxon>
        <taxon>Dikarya</taxon>
        <taxon>Ascomycota</taxon>
        <taxon>Pezizomycotina</taxon>
        <taxon>Geoglossomycetes</taxon>
        <taxon>Geoglossales</taxon>
        <taxon>Geoglossaceae</taxon>
        <taxon>Trichoglossum</taxon>
    </lineage>
</organism>
<sequence length="707" mass="80704">MKSLARKIRPSPRNKGPSDKSGMFANASRPHSCKECEKLLVDLAAPNSNQRDTLDGVVVSMSLFDARAAFLNGCDLIRWIFEEWLKGTWPENHYLDLKFTFVIRGDIFNNTSEISVSVGDQFSDEHLPASAALFEVTAYQGDPAADWIVRRPPLSLIPHELMFCLARRWINACVDDHEQCSSQNPNFTPTRLIDVGEIGDDLLLYLHETPEVGVNYTAMSYCWGGNQPVKTIKSTFKENCRKIEFSSLPKTLQDAVTCTRNLEYRYLWVDSLCIIQDDPDDVAREIATMPSVFGEASVTICAASATDCKQGFLQNWQHSSTDDTYRWTLPFRSPQGKKGTILLSYNRGQNGYSINAIPKDHICTRAWTLQETLLARRMLVFRERDVRWTCRGIDHLDEWCMPLFENAAQDYDIRNYHPAGELKSPFTDRLISRDGILYEFIALVTLYTSRKLSLYEDRLTAISAVAKTYSGTIQARYLAGLWDYNLVTQLLWQRGEDYEGLLKEGEETPPNWSQKRYDYYVKRARPRARFATFVAPSWSWASCPESLDYRDPEDYSAHASAIIIECEVEPLYSSAPFGAVKSGYLKIKGRLLRTTLRCSSMTEVGVYTYSIWEGADNMPGGQLIHDAFEPDWLPNSIVDAWCLEIVPEVDDIEFSPLGLILQSAGEGFKIIGSFRYPRWWKNREGVPQKAPKRPWPWEPEPRTVTII</sequence>
<comment type="caution">
    <text evidence="3">The sequence shown here is derived from an EMBL/GenBank/DDBJ whole genome shotgun (WGS) entry which is preliminary data.</text>
</comment>
<gene>
    <name evidence="3" type="ORF">GP486_004819</name>
</gene>
<name>A0A9P8LAF1_9PEZI</name>
<dbReference type="EMBL" id="JAGHQM010000819">
    <property type="protein sequence ID" value="KAH0558525.1"/>
    <property type="molecule type" value="Genomic_DNA"/>
</dbReference>
<dbReference type="AlphaFoldDB" id="A0A9P8LAF1"/>
<feature type="domain" description="Heterokaryon incompatibility" evidence="2">
    <location>
        <begin position="216"/>
        <end position="371"/>
    </location>
</feature>